<feature type="transmembrane region" description="Helical" evidence="2">
    <location>
        <begin position="237"/>
        <end position="261"/>
    </location>
</feature>
<dbReference type="eggNOG" id="COG1596">
    <property type="taxonomic scope" value="Bacteria"/>
</dbReference>
<evidence type="ECO:0000313" key="5">
    <source>
        <dbReference type="EMBL" id="ADQ78414.1"/>
    </source>
</evidence>
<dbReference type="EMBL" id="CP002345">
    <property type="protein sequence ID" value="ADQ78414.1"/>
    <property type="molecule type" value="Genomic_DNA"/>
</dbReference>
<feature type="signal peptide" evidence="3">
    <location>
        <begin position="1"/>
        <end position="20"/>
    </location>
</feature>
<organism evidence="5 6">
    <name type="scientific">Paludibacter propionicigenes (strain DSM 17365 / JCM 13257 / WB4)</name>
    <dbReference type="NCBI Taxonomy" id="694427"/>
    <lineage>
        <taxon>Bacteria</taxon>
        <taxon>Pseudomonadati</taxon>
        <taxon>Bacteroidota</taxon>
        <taxon>Bacteroidia</taxon>
        <taxon>Bacteroidales</taxon>
        <taxon>Paludibacteraceae</taxon>
        <taxon>Paludibacter</taxon>
    </lineage>
</organism>
<evidence type="ECO:0000256" key="2">
    <source>
        <dbReference type="SAM" id="Phobius"/>
    </source>
</evidence>
<accession>E4T133</accession>
<keyword evidence="2" id="KW-0472">Membrane</keyword>
<keyword evidence="2" id="KW-1133">Transmembrane helix</keyword>
<keyword evidence="1 3" id="KW-0732">Signal</keyword>
<evidence type="ECO:0000259" key="4">
    <source>
        <dbReference type="Pfam" id="PF02563"/>
    </source>
</evidence>
<protein>
    <submittedName>
        <fullName evidence="5">Polysaccharide export protein</fullName>
    </submittedName>
</protein>
<gene>
    <name evidence="5" type="ordered locus">Palpr_0252</name>
</gene>
<dbReference type="AlphaFoldDB" id="E4T133"/>
<dbReference type="Gene3D" id="3.30.1950.10">
    <property type="entry name" value="wza like domain"/>
    <property type="match status" value="1"/>
</dbReference>
<dbReference type="PANTHER" id="PTHR33619">
    <property type="entry name" value="POLYSACCHARIDE EXPORT PROTEIN GFCE-RELATED"/>
    <property type="match status" value="1"/>
</dbReference>
<dbReference type="InterPro" id="IPR049712">
    <property type="entry name" value="Poly_export"/>
</dbReference>
<dbReference type="PANTHER" id="PTHR33619:SF3">
    <property type="entry name" value="POLYSACCHARIDE EXPORT PROTEIN GFCE-RELATED"/>
    <property type="match status" value="1"/>
</dbReference>
<sequence>MRKSLTRILLFMMLALQLTSCITTHQLNYLQSPKNNVQTYKDTISYKDYRLKEGDRLFIQVYSTDEKTNTLFNGAGNTGMQMMTGSSENMDLYTYLVKPDGNIKFPLIGDLSVKGKTIRETKESLEQAIKSIHKANSVDSESSVDVRMVGRTFSIIGSGKSGRFPFPKEKVNVYQALAMAGDLSYYADRSKVRILRVTENGNQIKSFDLRSASIINSEFYYLEPDDVIFLQPMKQQFFGVSTFWAALSTIITTYSLGYFVYKSFK</sequence>
<evidence type="ECO:0000313" key="6">
    <source>
        <dbReference type="Proteomes" id="UP000008718"/>
    </source>
</evidence>
<reference evidence="5 6" key="2">
    <citation type="journal article" date="2011" name="Stand. Genomic Sci.">
        <title>Complete genome sequence of Paludibacter propionicigenes type strain (WB4).</title>
        <authorList>
            <person name="Gronow S."/>
            <person name="Munk C."/>
            <person name="Lapidus A."/>
            <person name="Nolan M."/>
            <person name="Lucas S."/>
            <person name="Hammon N."/>
            <person name="Deshpande S."/>
            <person name="Cheng J.F."/>
            <person name="Tapia R."/>
            <person name="Han C."/>
            <person name="Goodwin L."/>
            <person name="Pitluck S."/>
            <person name="Liolios K."/>
            <person name="Ivanova N."/>
            <person name="Mavromatis K."/>
            <person name="Mikhailova N."/>
            <person name="Pati A."/>
            <person name="Chen A."/>
            <person name="Palaniappan K."/>
            <person name="Land M."/>
            <person name="Hauser L."/>
            <person name="Chang Y.J."/>
            <person name="Jeffries C.D."/>
            <person name="Brambilla E."/>
            <person name="Rohde M."/>
            <person name="Goker M."/>
            <person name="Detter J.C."/>
            <person name="Woyke T."/>
            <person name="Bristow J."/>
            <person name="Eisen J.A."/>
            <person name="Markowitz V."/>
            <person name="Hugenholtz P."/>
            <person name="Kyrpides N.C."/>
            <person name="Klenk H.P."/>
        </authorList>
    </citation>
    <scope>NUCLEOTIDE SEQUENCE [LARGE SCALE GENOMIC DNA]</scope>
    <source>
        <strain evidence="6">DSM 17365 / JCM 13257 / WB4</strain>
    </source>
</reference>
<proteinExistence type="predicted"/>
<feature type="chain" id="PRO_5003187485" evidence="3">
    <location>
        <begin position="21"/>
        <end position="265"/>
    </location>
</feature>
<keyword evidence="2" id="KW-0812">Transmembrane</keyword>
<dbReference type="GO" id="GO:0015159">
    <property type="term" value="F:polysaccharide transmembrane transporter activity"/>
    <property type="evidence" value="ECO:0007669"/>
    <property type="project" value="InterPro"/>
</dbReference>
<keyword evidence="6" id="KW-1185">Reference proteome</keyword>
<reference key="1">
    <citation type="submission" date="2010-11" db="EMBL/GenBank/DDBJ databases">
        <title>The complete genome of Paludibacter propionicigenes DSM 17365.</title>
        <authorList>
            <consortium name="US DOE Joint Genome Institute (JGI-PGF)"/>
            <person name="Lucas S."/>
            <person name="Copeland A."/>
            <person name="Lapidus A."/>
            <person name="Bruce D."/>
            <person name="Goodwin L."/>
            <person name="Pitluck S."/>
            <person name="Kyrpides N."/>
            <person name="Mavromatis K."/>
            <person name="Ivanova N."/>
            <person name="Munk A.C."/>
            <person name="Brettin T."/>
            <person name="Detter J.C."/>
            <person name="Han C."/>
            <person name="Tapia R."/>
            <person name="Land M."/>
            <person name="Hauser L."/>
            <person name="Markowitz V."/>
            <person name="Cheng J.-F."/>
            <person name="Hugenholtz P."/>
            <person name="Woyke T."/>
            <person name="Wu D."/>
            <person name="Gronow S."/>
            <person name="Wellnitz S."/>
            <person name="Brambilla E."/>
            <person name="Klenk H.-P."/>
            <person name="Eisen J.A."/>
        </authorList>
    </citation>
    <scope>NUCLEOTIDE SEQUENCE</scope>
    <source>
        <strain>WB4</strain>
    </source>
</reference>
<evidence type="ECO:0000256" key="1">
    <source>
        <dbReference type="ARBA" id="ARBA00022729"/>
    </source>
</evidence>
<evidence type="ECO:0000256" key="3">
    <source>
        <dbReference type="SAM" id="SignalP"/>
    </source>
</evidence>
<dbReference type="Pfam" id="PF02563">
    <property type="entry name" value="Poly_export"/>
    <property type="match status" value="1"/>
</dbReference>
<dbReference type="STRING" id="694427.Palpr_0252"/>
<dbReference type="InterPro" id="IPR003715">
    <property type="entry name" value="Poly_export_N"/>
</dbReference>
<dbReference type="HOGENOM" id="CLU_038343_1_1_10"/>
<dbReference type="Proteomes" id="UP000008718">
    <property type="component" value="Chromosome"/>
</dbReference>
<feature type="domain" description="Polysaccharide export protein N-terminal" evidence="4">
    <location>
        <begin position="47"/>
        <end position="132"/>
    </location>
</feature>
<name>E4T133_PALPW</name>
<dbReference type="KEGG" id="ppn:Palpr_0252"/>